<dbReference type="EMBL" id="JBHSCO010000003">
    <property type="protein sequence ID" value="MFC4391618.1"/>
    <property type="molecule type" value="Genomic_DNA"/>
</dbReference>
<reference evidence="3" key="1">
    <citation type="journal article" date="2019" name="Int. J. Syst. Evol. Microbiol.">
        <title>The Global Catalogue of Microorganisms (GCM) 10K type strain sequencing project: providing services to taxonomists for standard genome sequencing and annotation.</title>
        <authorList>
            <consortium name="The Broad Institute Genomics Platform"/>
            <consortium name="The Broad Institute Genome Sequencing Center for Infectious Disease"/>
            <person name="Wu L."/>
            <person name="Ma J."/>
        </authorList>
    </citation>
    <scope>NUCLEOTIDE SEQUENCE [LARGE SCALE GENOMIC DNA]</scope>
    <source>
        <strain evidence="3">CGMCC 1.15345</strain>
    </source>
</reference>
<sequence>MKKLIFTAFAVVMLGAVSKANTVKETQNNIEVLSYTDCNSWAIDWCERTIGWNNTNPVTSHNYYRQVVEFCEGLQIQYIEAVDSDFIEIEGGRIEAIQP</sequence>
<evidence type="ECO:0000313" key="3">
    <source>
        <dbReference type="Proteomes" id="UP001595719"/>
    </source>
</evidence>
<keyword evidence="1" id="KW-0732">Signal</keyword>
<protein>
    <submittedName>
        <fullName evidence="2">Uncharacterized protein</fullName>
    </submittedName>
</protein>
<comment type="caution">
    <text evidence="2">The sequence shown here is derived from an EMBL/GenBank/DDBJ whole genome shotgun (WGS) entry which is preliminary data.</text>
</comment>
<keyword evidence="3" id="KW-1185">Reference proteome</keyword>
<dbReference type="Proteomes" id="UP001595719">
    <property type="component" value="Unassembled WGS sequence"/>
</dbReference>
<dbReference type="RefSeq" id="WP_179003131.1">
    <property type="nucleotide sequence ID" value="NZ_JBHSCO010000003.1"/>
</dbReference>
<name>A0ABV8W9C2_9FLAO</name>
<evidence type="ECO:0000256" key="1">
    <source>
        <dbReference type="SAM" id="SignalP"/>
    </source>
</evidence>
<organism evidence="2 3">
    <name type="scientific">Flavobacterium quisquiliarum</name>
    <dbReference type="NCBI Taxonomy" id="1834436"/>
    <lineage>
        <taxon>Bacteria</taxon>
        <taxon>Pseudomonadati</taxon>
        <taxon>Bacteroidota</taxon>
        <taxon>Flavobacteriia</taxon>
        <taxon>Flavobacteriales</taxon>
        <taxon>Flavobacteriaceae</taxon>
        <taxon>Flavobacterium</taxon>
    </lineage>
</organism>
<feature type="signal peptide" evidence="1">
    <location>
        <begin position="1"/>
        <end position="19"/>
    </location>
</feature>
<evidence type="ECO:0000313" key="2">
    <source>
        <dbReference type="EMBL" id="MFC4391618.1"/>
    </source>
</evidence>
<gene>
    <name evidence="2" type="ORF">ACFOY0_11500</name>
</gene>
<proteinExistence type="predicted"/>
<accession>A0ABV8W9C2</accession>
<feature type="chain" id="PRO_5047421134" evidence="1">
    <location>
        <begin position="20"/>
        <end position="99"/>
    </location>
</feature>